<dbReference type="GO" id="GO:0015074">
    <property type="term" value="P:DNA integration"/>
    <property type="evidence" value="ECO:0007669"/>
    <property type="project" value="InterPro"/>
</dbReference>
<proteinExistence type="predicted"/>
<gene>
    <name evidence="1" type="ORF">LAESUDRAFT_636296</name>
</gene>
<dbReference type="Gene3D" id="1.10.443.10">
    <property type="entry name" value="Intergrase catalytic core"/>
    <property type="match status" value="1"/>
</dbReference>
<dbReference type="InParanoid" id="A0A165GKJ9"/>
<keyword evidence="2" id="KW-1185">Reference proteome</keyword>
<evidence type="ECO:0000313" key="1">
    <source>
        <dbReference type="EMBL" id="KZT10480.1"/>
    </source>
</evidence>
<organism evidence="1 2">
    <name type="scientific">Laetiporus sulphureus 93-53</name>
    <dbReference type="NCBI Taxonomy" id="1314785"/>
    <lineage>
        <taxon>Eukaryota</taxon>
        <taxon>Fungi</taxon>
        <taxon>Dikarya</taxon>
        <taxon>Basidiomycota</taxon>
        <taxon>Agaricomycotina</taxon>
        <taxon>Agaricomycetes</taxon>
        <taxon>Polyporales</taxon>
        <taxon>Laetiporus</taxon>
    </lineage>
</organism>
<dbReference type="Proteomes" id="UP000076871">
    <property type="component" value="Unassembled WGS sequence"/>
</dbReference>
<dbReference type="GeneID" id="63820484"/>
<dbReference type="GO" id="GO:0006310">
    <property type="term" value="P:DNA recombination"/>
    <property type="evidence" value="ECO:0007669"/>
    <property type="project" value="InterPro"/>
</dbReference>
<dbReference type="AlphaFoldDB" id="A0A165GKJ9"/>
<dbReference type="GO" id="GO:0003677">
    <property type="term" value="F:DNA binding"/>
    <property type="evidence" value="ECO:0007669"/>
    <property type="project" value="InterPro"/>
</dbReference>
<dbReference type="InterPro" id="IPR013762">
    <property type="entry name" value="Integrase-like_cat_sf"/>
</dbReference>
<accession>A0A165GKJ9</accession>
<dbReference type="RefSeq" id="XP_040768220.1">
    <property type="nucleotide sequence ID" value="XM_040903453.1"/>
</dbReference>
<dbReference type="EMBL" id="KV427609">
    <property type="protein sequence ID" value="KZT10480.1"/>
    <property type="molecule type" value="Genomic_DNA"/>
</dbReference>
<dbReference type="STRING" id="1314785.A0A165GKJ9"/>
<sequence>WFNHHFFALLDHSFGGHSACTGGATFYAGLGLSEDVIQRLGHWSSPAWKLYIRDNPSV</sequence>
<feature type="non-terminal residue" evidence="1">
    <location>
        <position position="58"/>
    </location>
</feature>
<name>A0A165GKJ9_9APHY</name>
<protein>
    <submittedName>
        <fullName evidence="1">Uncharacterized protein</fullName>
    </submittedName>
</protein>
<feature type="non-terminal residue" evidence="1">
    <location>
        <position position="1"/>
    </location>
</feature>
<reference evidence="1 2" key="1">
    <citation type="journal article" date="2016" name="Mol. Biol. Evol.">
        <title>Comparative Genomics of Early-Diverging Mushroom-Forming Fungi Provides Insights into the Origins of Lignocellulose Decay Capabilities.</title>
        <authorList>
            <person name="Nagy L.G."/>
            <person name="Riley R."/>
            <person name="Tritt A."/>
            <person name="Adam C."/>
            <person name="Daum C."/>
            <person name="Floudas D."/>
            <person name="Sun H."/>
            <person name="Yadav J.S."/>
            <person name="Pangilinan J."/>
            <person name="Larsson K.H."/>
            <person name="Matsuura K."/>
            <person name="Barry K."/>
            <person name="Labutti K."/>
            <person name="Kuo R."/>
            <person name="Ohm R.A."/>
            <person name="Bhattacharya S.S."/>
            <person name="Shirouzu T."/>
            <person name="Yoshinaga Y."/>
            <person name="Martin F.M."/>
            <person name="Grigoriev I.V."/>
            <person name="Hibbett D.S."/>
        </authorList>
    </citation>
    <scope>NUCLEOTIDE SEQUENCE [LARGE SCALE GENOMIC DNA]</scope>
    <source>
        <strain evidence="1 2">93-53</strain>
    </source>
</reference>
<evidence type="ECO:0000313" key="2">
    <source>
        <dbReference type="Proteomes" id="UP000076871"/>
    </source>
</evidence>
<dbReference type="OrthoDB" id="5598396at2759"/>